<dbReference type="InterPro" id="IPR005887">
    <property type="entry name" value="GH92_a_mannosidase_put"/>
</dbReference>
<dbReference type="GO" id="GO:0005829">
    <property type="term" value="C:cytosol"/>
    <property type="evidence" value="ECO:0007669"/>
    <property type="project" value="TreeGrafter"/>
</dbReference>
<dbReference type="InterPro" id="IPR008928">
    <property type="entry name" value="6-hairpin_glycosidase_sf"/>
</dbReference>
<evidence type="ECO:0000313" key="4">
    <source>
        <dbReference type="EMBL" id="GIJ45414.1"/>
    </source>
</evidence>
<protein>
    <submittedName>
        <fullName evidence="4">Alpha-1,2-mannosidase</fullName>
    </submittedName>
</protein>
<dbReference type="Gene3D" id="1.20.1050.60">
    <property type="entry name" value="alpha-1,2-mannosidase"/>
    <property type="match status" value="1"/>
</dbReference>
<evidence type="ECO:0000313" key="5">
    <source>
        <dbReference type="Proteomes" id="UP000619260"/>
    </source>
</evidence>
<organism evidence="4 5">
    <name type="scientific">Virgisporangium aliadipatigenens</name>
    <dbReference type="NCBI Taxonomy" id="741659"/>
    <lineage>
        <taxon>Bacteria</taxon>
        <taxon>Bacillati</taxon>
        <taxon>Actinomycetota</taxon>
        <taxon>Actinomycetes</taxon>
        <taxon>Micromonosporales</taxon>
        <taxon>Micromonosporaceae</taxon>
        <taxon>Virgisporangium</taxon>
    </lineage>
</organism>
<name>A0A8J4DPE0_9ACTN</name>
<dbReference type="GO" id="GO:0030246">
    <property type="term" value="F:carbohydrate binding"/>
    <property type="evidence" value="ECO:0007669"/>
    <property type="project" value="InterPro"/>
</dbReference>
<proteinExistence type="predicted"/>
<dbReference type="InterPro" id="IPR050883">
    <property type="entry name" value="PNGase"/>
</dbReference>
<dbReference type="EMBL" id="BOPF01000007">
    <property type="protein sequence ID" value="GIJ45414.1"/>
    <property type="molecule type" value="Genomic_DNA"/>
</dbReference>
<dbReference type="Proteomes" id="UP000619260">
    <property type="component" value="Unassembled WGS sequence"/>
</dbReference>
<dbReference type="Pfam" id="PF17678">
    <property type="entry name" value="Glyco_hydro_92N"/>
    <property type="match status" value="1"/>
</dbReference>
<dbReference type="InterPro" id="IPR014718">
    <property type="entry name" value="GH-type_carb-bd"/>
</dbReference>
<dbReference type="GO" id="GO:0000224">
    <property type="term" value="F:peptide-N4-(N-acetyl-beta-glucosaminyl)asparagine amidase activity"/>
    <property type="evidence" value="ECO:0007669"/>
    <property type="project" value="TreeGrafter"/>
</dbReference>
<dbReference type="Gene3D" id="2.70.98.10">
    <property type="match status" value="1"/>
</dbReference>
<accession>A0A8J4DPE0</accession>
<evidence type="ECO:0000259" key="3">
    <source>
        <dbReference type="Pfam" id="PF17678"/>
    </source>
</evidence>
<evidence type="ECO:0000259" key="2">
    <source>
        <dbReference type="Pfam" id="PF07971"/>
    </source>
</evidence>
<feature type="signal peptide" evidence="1">
    <location>
        <begin position="1"/>
        <end position="26"/>
    </location>
</feature>
<dbReference type="SUPFAM" id="SSF48208">
    <property type="entry name" value="Six-hairpin glycosidases"/>
    <property type="match status" value="1"/>
</dbReference>
<dbReference type="NCBIfam" id="TIGR01180">
    <property type="entry name" value="aman2_put"/>
    <property type="match status" value="1"/>
</dbReference>
<dbReference type="RefSeq" id="WP_203898964.1">
    <property type="nucleotide sequence ID" value="NZ_BOPF01000007.1"/>
</dbReference>
<comment type="caution">
    <text evidence="4">The sequence shown here is derived from an EMBL/GenBank/DDBJ whole genome shotgun (WGS) entry which is preliminary data.</text>
</comment>
<feature type="chain" id="PRO_5035237854" evidence="1">
    <location>
        <begin position="27"/>
        <end position="1081"/>
    </location>
</feature>
<dbReference type="AlphaFoldDB" id="A0A8J4DPE0"/>
<dbReference type="InterPro" id="IPR041371">
    <property type="entry name" value="GH92_N"/>
</dbReference>
<dbReference type="GO" id="GO:0005975">
    <property type="term" value="P:carbohydrate metabolic process"/>
    <property type="evidence" value="ECO:0007669"/>
    <property type="project" value="InterPro"/>
</dbReference>
<sequence>MRALSAVLSAAAVTAALLAVPPPATAATDPVDLVNPFIGTQNFGNTFPGASAPFGMVQVSPDNGGQGGYDYARDYVYGFSQTHLSGVGCGVAGELPVMPTTGAVASSDVDSYRSRISHADEQASPGYYRVGLSTYGITAELTATPRTGWQRYTFPAGGAGNILFNTGRANQTVFDSEVHVVGDRTVEGRITAGNFCAGKDRHTLYFTAVLDRPFASYGTWRGGTLSAGSRDAAGDGGNGAWVSFAAGEDRDVVMKVGVSYTGLAGARANLAAETGESFDFDATRGALRETWAKQLSAATVDGGSHERRVAYYTALYHSLLHPNVAGDVDGRYVGFDGQPHQANGWTPYQNFSLWDTYRPQNQLLEMLVPQVARDVALSVVAIGRDGGWLPRWALANSETNIMTGDPVTPFLVEAWSKGLLAGHEQEAYALLLRNATSTPPADSPYNGRSGVEYYKERGYIPSGLALGTDCAHKGGDNDCVHPASATLEYAAADAALALMAEGLGHRADAKMLAGRGQWYRNLWDSSIQQFRPRTVDGTWVTPYEPVAAGHQFHEGGAYQYQWLVPQDPAGLVELMGGRRKTEQRLDAFFAYDKLLRDPAGTVRSDWITAPYDYYGKPTYNPNNEPDLLAPYLYHWAGAPAKTATVVRAAMTLFTTGADGMTGNDDLGTMSAWYVFSSLGLYPTMSGANFLAVSSPQFPGATVHIGRYGKQGGTLNIRAPGAGDSNRYVQRLTFDRRNITNNWLGWADLARGGTLQHTLGTRPSAWGTGPAAQPPSVNKAPGDNRVSLNVAMRPKAAVVPTEGTAQPVRLDVDVLGQAPSGLVAVASVKAPQGWTTDVQPSRLIAIPSRGLPTQRSLAVTVTVPANTPVGRYPVDVEVGALGLPTQTRRVDVEVRAPAACAFVQSGRCGVDLRTDLNNDGTATVAASAEGNFDGGGWSYDADLLPPAGAVTWDGVPYLAPDPTGTAPNFVEARGQTLLLPAHGAAGLHLVLTSHNGPVASSFTVGYTDGSTAEVPFEVADWCGDPTAGSSTVLAMPHRIRAGQGVDGPPVKLFAIAPATEKAVRTVRLPDDPRLHIYAVTVG</sequence>
<dbReference type="Gene3D" id="3.30.2080.10">
    <property type="entry name" value="GH92 mannosidase domain"/>
    <property type="match status" value="1"/>
</dbReference>
<dbReference type="PANTHER" id="PTHR12143:SF39">
    <property type="entry name" value="SECRETED PROTEIN"/>
    <property type="match status" value="1"/>
</dbReference>
<keyword evidence="1" id="KW-0732">Signal</keyword>
<feature type="domain" description="Glycosyl hydrolase family 92" evidence="2">
    <location>
        <begin position="265"/>
        <end position="759"/>
    </location>
</feature>
<evidence type="ECO:0000256" key="1">
    <source>
        <dbReference type="SAM" id="SignalP"/>
    </source>
</evidence>
<reference evidence="4" key="1">
    <citation type="submission" date="2021-01" db="EMBL/GenBank/DDBJ databases">
        <title>Whole genome shotgun sequence of Virgisporangium aliadipatigenens NBRC 105644.</title>
        <authorList>
            <person name="Komaki H."/>
            <person name="Tamura T."/>
        </authorList>
    </citation>
    <scope>NUCLEOTIDE SEQUENCE</scope>
    <source>
        <strain evidence="4">NBRC 105644</strain>
    </source>
</reference>
<feature type="domain" description="Glycosyl hydrolase family 92 N-terminal" evidence="3">
    <location>
        <begin position="33"/>
        <end position="259"/>
    </location>
</feature>
<dbReference type="PANTHER" id="PTHR12143">
    <property type="entry name" value="PEPTIDE N-GLYCANASE PNGASE -RELATED"/>
    <property type="match status" value="1"/>
</dbReference>
<dbReference type="Gene3D" id="1.20.1610.10">
    <property type="entry name" value="alpha-1,2-mannosidases domains"/>
    <property type="match status" value="1"/>
</dbReference>
<dbReference type="Pfam" id="PF07971">
    <property type="entry name" value="Glyco_hydro_92"/>
    <property type="match status" value="1"/>
</dbReference>
<dbReference type="GO" id="GO:0006516">
    <property type="term" value="P:glycoprotein catabolic process"/>
    <property type="evidence" value="ECO:0007669"/>
    <property type="project" value="TreeGrafter"/>
</dbReference>
<gene>
    <name evidence="4" type="ORF">Val02_23000</name>
</gene>
<dbReference type="InterPro" id="IPR012939">
    <property type="entry name" value="Glyco_hydro_92"/>
</dbReference>
<keyword evidence="5" id="KW-1185">Reference proteome</keyword>